<organism evidence="2 3">
    <name type="scientific">Streptomyces albiflavescens</name>
    <dbReference type="NCBI Taxonomy" id="1623582"/>
    <lineage>
        <taxon>Bacteria</taxon>
        <taxon>Bacillati</taxon>
        <taxon>Actinomycetota</taxon>
        <taxon>Actinomycetes</taxon>
        <taxon>Kitasatosporales</taxon>
        <taxon>Streptomycetaceae</taxon>
        <taxon>Streptomyces</taxon>
    </lineage>
</organism>
<comment type="caution">
    <text evidence="2">The sequence shown here is derived from an EMBL/GenBank/DDBJ whole genome shotgun (WGS) entry which is preliminary data.</text>
</comment>
<dbReference type="EMBL" id="BMMM01000014">
    <property type="protein sequence ID" value="GGN80922.1"/>
    <property type="molecule type" value="Genomic_DNA"/>
</dbReference>
<dbReference type="Pfam" id="PF05800">
    <property type="entry name" value="GvpO"/>
    <property type="match status" value="1"/>
</dbReference>
<reference evidence="2 3" key="1">
    <citation type="journal article" date="2014" name="Int. J. Syst. Evol. Microbiol.">
        <title>Complete genome sequence of Corynebacterium casei LMG S-19264T (=DSM 44701T), isolated from a smear-ripened cheese.</title>
        <authorList>
            <consortium name="US DOE Joint Genome Institute (JGI-PGF)"/>
            <person name="Walter F."/>
            <person name="Albersmeier A."/>
            <person name="Kalinowski J."/>
            <person name="Ruckert C."/>
        </authorList>
    </citation>
    <scope>NUCLEOTIDE SEQUENCE [LARGE SCALE GENOMIC DNA]</scope>
    <source>
        <strain evidence="2 3">CGMCC 4.7111</strain>
    </source>
</reference>
<protein>
    <recommendedName>
        <fullName evidence="4">Gas vesicle protein</fullName>
    </recommendedName>
</protein>
<feature type="compositionally biased region" description="Basic and acidic residues" evidence="1">
    <location>
        <begin position="15"/>
        <end position="25"/>
    </location>
</feature>
<dbReference type="GO" id="GO:0031412">
    <property type="term" value="P:gas vesicle organization"/>
    <property type="evidence" value="ECO:0007669"/>
    <property type="project" value="InterPro"/>
</dbReference>
<evidence type="ECO:0000313" key="2">
    <source>
        <dbReference type="EMBL" id="GGN80922.1"/>
    </source>
</evidence>
<keyword evidence="3" id="KW-1185">Reference proteome</keyword>
<dbReference type="PIRSF" id="PIRSF028743">
    <property type="entry name" value="GvpO_protein"/>
    <property type="match status" value="1"/>
</dbReference>
<accession>A0A917YAI2</accession>
<evidence type="ECO:0008006" key="4">
    <source>
        <dbReference type="Google" id="ProtNLM"/>
    </source>
</evidence>
<evidence type="ECO:0000313" key="3">
    <source>
        <dbReference type="Proteomes" id="UP000600365"/>
    </source>
</evidence>
<dbReference type="InterPro" id="IPR008634">
    <property type="entry name" value="Gas-vesicle_GvpO"/>
</dbReference>
<name>A0A917YAI2_9ACTN</name>
<gene>
    <name evidence="2" type="ORF">GCM10011579_066970</name>
</gene>
<proteinExistence type="predicted"/>
<dbReference type="RefSeq" id="WP_189189850.1">
    <property type="nucleotide sequence ID" value="NZ_BMMM01000014.1"/>
</dbReference>
<dbReference type="AlphaFoldDB" id="A0A917YAI2"/>
<dbReference type="Proteomes" id="UP000600365">
    <property type="component" value="Unassembled WGS sequence"/>
</dbReference>
<sequence>MAAAEPRRRSSSSHSTDRGPTDGPRRRSGKAKAAWAIRSAAEQIQELLGRAPESVSALKPTEDGWEADVEVLELERVPETTSVMATYRVTLDKEGDLVAYERTRRYTRGQIDRRG</sequence>
<feature type="region of interest" description="Disordered" evidence="1">
    <location>
        <begin position="1"/>
        <end position="32"/>
    </location>
</feature>
<evidence type="ECO:0000256" key="1">
    <source>
        <dbReference type="SAM" id="MobiDB-lite"/>
    </source>
</evidence>